<evidence type="ECO:0000313" key="1">
    <source>
        <dbReference type="EMBL" id="KAI0062461.1"/>
    </source>
</evidence>
<gene>
    <name evidence="1" type="ORF">BV25DRAFT_1838306</name>
</gene>
<proteinExistence type="predicted"/>
<name>A0ACB8T2Z4_9AGAM</name>
<dbReference type="EMBL" id="MU277207">
    <property type="protein sequence ID" value="KAI0062461.1"/>
    <property type="molecule type" value="Genomic_DNA"/>
</dbReference>
<reference evidence="1" key="2">
    <citation type="journal article" date="2022" name="New Phytol.">
        <title>Evolutionary transition to the ectomycorrhizal habit in the genomes of a hyperdiverse lineage of mushroom-forming fungi.</title>
        <authorList>
            <person name="Looney B."/>
            <person name="Miyauchi S."/>
            <person name="Morin E."/>
            <person name="Drula E."/>
            <person name="Courty P.E."/>
            <person name="Kohler A."/>
            <person name="Kuo A."/>
            <person name="LaButti K."/>
            <person name="Pangilinan J."/>
            <person name="Lipzen A."/>
            <person name="Riley R."/>
            <person name="Andreopoulos W."/>
            <person name="He G."/>
            <person name="Johnson J."/>
            <person name="Nolan M."/>
            <person name="Tritt A."/>
            <person name="Barry K.W."/>
            <person name="Grigoriev I.V."/>
            <person name="Nagy L.G."/>
            <person name="Hibbett D."/>
            <person name="Henrissat B."/>
            <person name="Matheny P.B."/>
            <person name="Labbe J."/>
            <person name="Martin F.M."/>
        </authorList>
    </citation>
    <scope>NUCLEOTIDE SEQUENCE</scope>
    <source>
        <strain evidence="1">HHB10654</strain>
    </source>
</reference>
<dbReference type="Proteomes" id="UP000814140">
    <property type="component" value="Unassembled WGS sequence"/>
</dbReference>
<comment type="caution">
    <text evidence="1">The sequence shown here is derived from an EMBL/GenBank/DDBJ whole genome shotgun (WGS) entry which is preliminary data.</text>
</comment>
<organism evidence="1 2">
    <name type="scientific">Artomyces pyxidatus</name>
    <dbReference type="NCBI Taxonomy" id="48021"/>
    <lineage>
        <taxon>Eukaryota</taxon>
        <taxon>Fungi</taxon>
        <taxon>Dikarya</taxon>
        <taxon>Basidiomycota</taxon>
        <taxon>Agaricomycotina</taxon>
        <taxon>Agaricomycetes</taxon>
        <taxon>Russulales</taxon>
        <taxon>Auriscalpiaceae</taxon>
        <taxon>Artomyces</taxon>
    </lineage>
</organism>
<keyword evidence="2" id="KW-1185">Reference proteome</keyword>
<reference evidence="1" key="1">
    <citation type="submission" date="2021-03" db="EMBL/GenBank/DDBJ databases">
        <authorList>
            <consortium name="DOE Joint Genome Institute"/>
            <person name="Ahrendt S."/>
            <person name="Looney B.P."/>
            <person name="Miyauchi S."/>
            <person name="Morin E."/>
            <person name="Drula E."/>
            <person name="Courty P.E."/>
            <person name="Chicoki N."/>
            <person name="Fauchery L."/>
            <person name="Kohler A."/>
            <person name="Kuo A."/>
            <person name="Labutti K."/>
            <person name="Pangilinan J."/>
            <person name="Lipzen A."/>
            <person name="Riley R."/>
            <person name="Andreopoulos W."/>
            <person name="He G."/>
            <person name="Johnson J."/>
            <person name="Barry K.W."/>
            <person name="Grigoriev I.V."/>
            <person name="Nagy L."/>
            <person name="Hibbett D."/>
            <person name="Henrissat B."/>
            <person name="Matheny P.B."/>
            <person name="Labbe J."/>
            <person name="Martin F."/>
        </authorList>
    </citation>
    <scope>NUCLEOTIDE SEQUENCE</scope>
    <source>
        <strain evidence="1">HHB10654</strain>
    </source>
</reference>
<protein>
    <submittedName>
        <fullName evidence="1">Uncharacterized protein</fullName>
    </submittedName>
</protein>
<accession>A0ACB8T2Z4</accession>
<evidence type="ECO:0000313" key="2">
    <source>
        <dbReference type="Proteomes" id="UP000814140"/>
    </source>
</evidence>
<sequence length="295" mass="32432">MSFAIMKRTPGQSPGSRGASDDGHVRSSRGVVDCIPKRSFVYVRWEVVDGSTVDAPHDYKHCLFWTTASSVGRGNEFLTVKNLIVERVAANSETVKFENRVRFGVDGIAGASSQGPRPRQLSGLWSDGHEYSTNLLATWILGPKVHLGYIKPRKRNETLNLYRANKISGPEFWSKKLIRTRTISPKSEYMPGVKVRPNRRPPAEGLILARAKIGTSVTLILVSQNIVLQADSLCPLPTEKQCGVKIGDNAKMTGLDAAVEHLWKLRRVGKKRAAKRVRAAADGADALEEGSEDTS</sequence>